<evidence type="ECO:0008006" key="4">
    <source>
        <dbReference type="Google" id="ProtNLM"/>
    </source>
</evidence>
<name>Q3BS41_XANE5</name>
<dbReference type="AlphaFoldDB" id="Q3BS41"/>
<dbReference type="HOGENOM" id="CLU_2774963_0_0_6"/>
<proteinExistence type="predicted"/>
<gene>
    <name evidence="2" type="ordered locus">XCV2691</name>
</gene>
<dbReference type="InterPro" id="IPR010998">
    <property type="entry name" value="Integrase_recombinase_N"/>
</dbReference>
<dbReference type="Gene3D" id="1.10.150.130">
    <property type="match status" value="1"/>
</dbReference>
<reference evidence="2 3" key="1">
    <citation type="journal article" date="2005" name="J. Bacteriol.">
        <title>Insights into genome plasticity and pathogenicity of the plant pathogenic Bacterium Xanthomonas campestris pv. vesicatoria revealed by the complete genome sequence.</title>
        <authorList>
            <person name="Thieme F."/>
            <person name="Koebnik R."/>
            <person name="Bekel T."/>
            <person name="Berger C."/>
            <person name="Boch J."/>
            <person name="Buettner D."/>
            <person name="Caldana C."/>
            <person name="Gaigalat L."/>
            <person name="Goesmann A."/>
            <person name="Kay S."/>
            <person name="Kirchner O."/>
            <person name="Lanz C."/>
            <person name="Linke B."/>
            <person name="McHardy A.C."/>
            <person name="Meyer F."/>
            <person name="Mittenhuber G."/>
            <person name="Nies D.H."/>
            <person name="Niesbach-Kloesgen U."/>
            <person name="Patschkowski T."/>
            <person name="Rueckert C."/>
            <person name="Rupp O."/>
            <person name="Schneicker S."/>
            <person name="Schuster S.C."/>
            <person name="Vorhoelter F.J."/>
            <person name="Weber E."/>
            <person name="Puehler A."/>
            <person name="Bonas U."/>
            <person name="Bartels D."/>
            <person name="Kaiser O."/>
        </authorList>
    </citation>
    <scope>NUCLEOTIDE SEQUENCE [LARGE SCALE GENOMIC DNA]</scope>
    <source>
        <strain evidence="2 3">85-10</strain>
    </source>
</reference>
<keyword evidence="1" id="KW-0238">DNA-binding</keyword>
<dbReference type="eggNOG" id="COG4974">
    <property type="taxonomic scope" value="Bacteria"/>
</dbReference>
<dbReference type="Proteomes" id="UP000007069">
    <property type="component" value="Chromosome"/>
</dbReference>
<dbReference type="KEGG" id="xcv:XCV2691"/>
<dbReference type="EMBL" id="AM039952">
    <property type="protein sequence ID" value="CAJ24368.1"/>
    <property type="molecule type" value="Genomic_DNA"/>
</dbReference>
<evidence type="ECO:0000256" key="1">
    <source>
        <dbReference type="ARBA" id="ARBA00023125"/>
    </source>
</evidence>
<accession>Q3BS41</accession>
<protein>
    <recommendedName>
        <fullName evidence="4">Integrase</fullName>
    </recommendedName>
</protein>
<evidence type="ECO:0000313" key="3">
    <source>
        <dbReference type="Proteomes" id="UP000007069"/>
    </source>
</evidence>
<evidence type="ECO:0000313" key="2">
    <source>
        <dbReference type="EMBL" id="CAJ24368.1"/>
    </source>
</evidence>
<sequence>MKYPPKNNGVTARPSMQLLDQVRGRLRVRRYSLRTVQAHLSWTRRFILASGPLPQRTAYRSASPLRRNP</sequence>
<dbReference type="GO" id="GO:0003677">
    <property type="term" value="F:DNA binding"/>
    <property type="evidence" value="ECO:0007669"/>
    <property type="project" value="UniProtKB-KW"/>
</dbReference>
<organism evidence="3">
    <name type="scientific">Xanthomonas euvesicatoria pv. vesicatoria (strain 85-10)</name>
    <name type="common">Xanthomonas campestris pv. vesicatoria</name>
    <dbReference type="NCBI Taxonomy" id="316273"/>
    <lineage>
        <taxon>Bacteria</taxon>
        <taxon>Pseudomonadati</taxon>
        <taxon>Pseudomonadota</taxon>
        <taxon>Gammaproteobacteria</taxon>
        <taxon>Lysobacterales</taxon>
        <taxon>Lysobacteraceae</taxon>
        <taxon>Xanthomonas</taxon>
    </lineage>
</organism>